<dbReference type="Proteomes" id="UP000828251">
    <property type="component" value="Unassembled WGS sequence"/>
</dbReference>
<accession>A0A9D3U7W8</accession>
<gene>
    <name evidence="2" type="ORF">J1N35_043721</name>
</gene>
<keyword evidence="1" id="KW-0175">Coiled coil</keyword>
<dbReference type="AlphaFoldDB" id="A0A9D3U7W8"/>
<name>A0A9D3U7W8_9ROSI</name>
<feature type="coiled-coil region" evidence="1">
    <location>
        <begin position="16"/>
        <end position="43"/>
    </location>
</feature>
<proteinExistence type="predicted"/>
<keyword evidence="3" id="KW-1185">Reference proteome</keyword>
<sequence>MQRDFNTVVGELTKMNDTLKATVSTLKEQIEELKGELNICKTSLDNRVLATTSKPKFYSEYAKDKAQAKLTQQGTIREIRDCPERSKISAISKENEVELESEALKSVSIILNSAKAKGSQQIDKWKDKEDFEVIHLDDYDFVLGLNFFDRINALLVPFVDCICILDTHKRQCVVSMSHDEKGGTKDFLAIKLVVDVHCEKNIDSVDRSVTKTSLEMLEVRQTDVKPVELSMGLQPMRE</sequence>
<feature type="non-terminal residue" evidence="2">
    <location>
        <position position="238"/>
    </location>
</feature>
<comment type="caution">
    <text evidence="2">The sequence shown here is derived from an EMBL/GenBank/DDBJ whole genome shotgun (WGS) entry which is preliminary data.</text>
</comment>
<dbReference type="EMBL" id="JAIQCV010000013">
    <property type="protein sequence ID" value="KAH1031547.1"/>
    <property type="molecule type" value="Genomic_DNA"/>
</dbReference>
<organism evidence="2 3">
    <name type="scientific">Gossypium stocksii</name>
    <dbReference type="NCBI Taxonomy" id="47602"/>
    <lineage>
        <taxon>Eukaryota</taxon>
        <taxon>Viridiplantae</taxon>
        <taxon>Streptophyta</taxon>
        <taxon>Embryophyta</taxon>
        <taxon>Tracheophyta</taxon>
        <taxon>Spermatophyta</taxon>
        <taxon>Magnoliopsida</taxon>
        <taxon>eudicotyledons</taxon>
        <taxon>Gunneridae</taxon>
        <taxon>Pentapetalae</taxon>
        <taxon>rosids</taxon>
        <taxon>malvids</taxon>
        <taxon>Malvales</taxon>
        <taxon>Malvaceae</taxon>
        <taxon>Malvoideae</taxon>
        <taxon>Gossypium</taxon>
    </lineage>
</organism>
<evidence type="ECO:0000256" key="1">
    <source>
        <dbReference type="SAM" id="Coils"/>
    </source>
</evidence>
<evidence type="ECO:0000313" key="2">
    <source>
        <dbReference type="EMBL" id="KAH1031547.1"/>
    </source>
</evidence>
<protein>
    <submittedName>
        <fullName evidence="2">Uncharacterized protein</fullName>
    </submittedName>
</protein>
<reference evidence="2 3" key="1">
    <citation type="journal article" date="2021" name="Plant Biotechnol. J.">
        <title>Multi-omics assisted identification of the key and species-specific regulatory components of drought-tolerant mechanisms in Gossypium stocksii.</title>
        <authorList>
            <person name="Yu D."/>
            <person name="Ke L."/>
            <person name="Zhang D."/>
            <person name="Wu Y."/>
            <person name="Sun Y."/>
            <person name="Mei J."/>
            <person name="Sun J."/>
            <person name="Sun Y."/>
        </authorList>
    </citation>
    <scope>NUCLEOTIDE SEQUENCE [LARGE SCALE GENOMIC DNA]</scope>
    <source>
        <strain evidence="3">cv. E1</strain>
        <tissue evidence="2">Leaf</tissue>
    </source>
</reference>
<evidence type="ECO:0000313" key="3">
    <source>
        <dbReference type="Proteomes" id="UP000828251"/>
    </source>
</evidence>